<gene>
    <name evidence="1" type="ORF">PROVALCAL_03694</name>
</gene>
<organism evidence="1 2">
    <name type="scientific">Providencia alcalifaciens DSM 30120</name>
    <dbReference type="NCBI Taxonomy" id="520999"/>
    <lineage>
        <taxon>Bacteria</taxon>
        <taxon>Pseudomonadati</taxon>
        <taxon>Pseudomonadota</taxon>
        <taxon>Gammaproteobacteria</taxon>
        <taxon>Enterobacterales</taxon>
        <taxon>Morganellaceae</taxon>
        <taxon>Providencia</taxon>
    </lineage>
</organism>
<reference evidence="1 2" key="1">
    <citation type="submission" date="2008-10" db="EMBL/GenBank/DDBJ databases">
        <title>Draft genome sequence of Providencia alcalifaciens (DSM 30120).</title>
        <authorList>
            <person name="Sudarsanam P."/>
            <person name="Ley R."/>
            <person name="Guruge J."/>
            <person name="Turnbaugh P.J."/>
            <person name="Mahowald M."/>
            <person name="Liep D."/>
            <person name="Gordon J."/>
        </authorList>
    </citation>
    <scope>NUCLEOTIDE SEQUENCE [LARGE SCALE GENOMIC DNA]</scope>
    <source>
        <strain evidence="1 2">DSM 30120</strain>
    </source>
</reference>
<accession>B6XJY6</accession>
<comment type="caution">
    <text evidence="1">The sequence shown here is derived from an EMBL/GenBank/DDBJ whole genome shotgun (WGS) entry which is preliminary data.</text>
</comment>
<reference evidence="1 2" key="2">
    <citation type="submission" date="2008-10" db="EMBL/GenBank/DDBJ databases">
        <authorList>
            <person name="Fulton L."/>
            <person name="Clifton S."/>
            <person name="Fulton B."/>
            <person name="Xu J."/>
            <person name="Minx P."/>
            <person name="Pepin K.H."/>
            <person name="Johnson M."/>
            <person name="Bhonagiri V."/>
            <person name="Nash W.E."/>
            <person name="Mardis E.R."/>
            <person name="Wilson R.K."/>
        </authorList>
    </citation>
    <scope>NUCLEOTIDE SEQUENCE [LARGE SCALE GENOMIC DNA]</scope>
    <source>
        <strain evidence="1 2">DSM 30120</strain>
    </source>
</reference>
<sequence length="44" mass="5146">MALLDCKINKENQFIDFRLITQRGKNHAFIPLCQQAKPTTELWA</sequence>
<protein>
    <submittedName>
        <fullName evidence="1">Uncharacterized protein</fullName>
    </submittedName>
</protein>
<proteinExistence type="predicted"/>
<name>B6XJY6_9GAMM</name>
<dbReference type="AlphaFoldDB" id="B6XJY6"/>
<dbReference type="EMBL" id="ABXW01000070">
    <property type="protein sequence ID" value="EEB44343.1"/>
    <property type="molecule type" value="Genomic_DNA"/>
</dbReference>
<evidence type="ECO:0000313" key="2">
    <source>
        <dbReference type="Proteomes" id="UP000003729"/>
    </source>
</evidence>
<evidence type="ECO:0000313" key="1">
    <source>
        <dbReference type="EMBL" id="EEB44343.1"/>
    </source>
</evidence>
<dbReference type="Proteomes" id="UP000003729">
    <property type="component" value="Unassembled WGS sequence"/>
</dbReference>